<accession>A0A974C5W0</accession>
<proteinExistence type="predicted"/>
<sequence length="71" mass="8076">MTAALSLIKLSARFPRTLTYVSDHLLAHEMLGTQRWPAGNRLSKLGRCQSKTYTHLSLIHLPVMGMRRRSV</sequence>
<organism evidence="1 2">
    <name type="scientific">Xenopus laevis</name>
    <name type="common">African clawed frog</name>
    <dbReference type="NCBI Taxonomy" id="8355"/>
    <lineage>
        <taxon>Eukaryota</taxon>
        <taxon>Metazoa</taxon>
        <taxon>Chordata</taxon>
        <taxon>Craniata</taxon>
        <taxon>Vertebrata</taxon>
        <taxon>Euteleostomi</taxon>
        <taxon>Amphibia</taxon>
        <taxon>Batrachia</taxon>
        <taxon>Anura</taxon>
        <taxon>Pipoidea</taxon>
        <taxon>Pipidae</taxon>
        <taxon>Xenopodinae</taxon>
        <taxon>Xenopus</taxon>
        <taxon>Xenopus</taxon>
    </lineage>
</organism>
<evidence type="ECO:0000313" key="2">
    <source>
        <dbReference type="Proteomes" id="UP000694892"/>
    </source>
</evidence>
<protein>
    <submittedName>
        <fullName evidence="1">Uncharacterized protein</fullName>
    </submittedName>
</protein>
<evidence type="ECO:0000313" key="1">
    <source>
        <dbReference type="EMBL" id="OCT67123.1"/>
    </source>
</evidence>
<dbReference type="Proteomes" id="UP000694892">
    <property type="component" value="Chromosome 8L"/>
</dbReference>
<reference evidence="2" key="1">
    <citation type="journal article" date="2016" name="Nature">
        <title>Genome evolution in the allotetraploid frog Xenopus laevis.</title>
        <authorList>
            <person name="Session A.M."/>
            <person name="Uno Y."/>
            <person name="Kwon T."/>
            <person name="Chapman J.A."/>
            <person name="Toyoda A."/>
            <person name="Takahashi S."/>
            <person name="Fukui A."/>
            <person name="Hikosaka A."/>
            <person name="Suzuki A."/>
            <person name="Kondo M."/>
            <person name="van Heeringen S.J."/>
            <person name="Quigley I."/>
            <person name="Heinz S."/>
            <person name="Ogino H."/>
            <person name="Ochi H."/>
            <person name="Hellsten U."/>
            <person name="Lyons J.B."/>
            <person name="Simakov O."/>
            <person name="Putnam N."/>
            <person name="Stites J."/>
            <person name="Kuroki Y."/>
            <person name="Tanaka T."/>
            <person name="Michiue T."/>
            <person name="Watanabe M."/>
            <person name="Bogdanovic O."/>
            <person name="Lister R."/>
            <person name="Georgiou G."/>
            <person name="Paranjpe S.S."/>
            <person name="van Kruijsbergen I."/>
            <person name="Shu S."/>
            <person name="Carlson J."/>
            <person name="Kinoshita T."/>
            <person name="Ohta Y."/>
            <person name="Mawaribuchi S."/>
            <person name="Jenkins J."/>
            <person name="Grimwood J."/>
            <person name="Schmutz J."/>
            <person name="Mitros T."/>
            <person name="Mozaffari S.V."/>
            <person name="Suzuki Y."/>
            <person name="Haramoto Y."/>
            <person name="Yamamoto T.S."/>
            <person name="Takagi C."/>
            <person name="Heald R."/>
            <person name="Miller K."/>
            <person name="Haudenschild C."/>
            <person name="Kitzman J."/>
            <person name="Nakayama T."/>
            <person name="Izutsu Y."/>
            <person name="Robert J."/>
            <person name="Fortriede J."/>
            <person name="Burns K."/>
            <person name="Lotay V."/>
            <person name="Karimi K."/>
            <person name="Yasuoka Y."/>
            <person name="Dichmann D.S."/>
            <person name="Flajnik M.F."/>
            <person name="Houston D.W."/>
            <person name="Shendure J."/>
            <person name="DuPasquier L."/>
            <person name="Vize P.D."/>
            <person name="Zorn A.M."/>
            <person name="Ito M."/>
            <person name="Marcotte E.M."/>
            <person name="Wallingford J.B."/>
            <person name="Ito Y."/>
            <person name="Asashima M."/>
            <person name="Ueno N."/>
            <person name="Matsuda Y."/>
            <person name="Veenstra G.J."/>
            <person name="Fujiyama A."/>
            <person name="Harland R.M."/>
            <person name="Taira M."/>
            <person name="Rokhsar D.S."/>
        </authorList>
    </citation>
    <scope>NUCLEOTIDE SEQUENCE [LARGE SCALE GENOMIC DNA]</scope>
    <source>
        <strain evidence="2">J</strain>
    </source>
</reference>
<name>A0A974C5W0_XENLA</name>
<gene>
    <name evidence="1" type="ORF">XELAEV_18038405mg</name>
</gene>
<dbReference type="AlphaFoldDB" id="A0A974C5W0"/>
<dbReference type="EMBL" id="CM004480">
    <property type="protein sequence ID" value="OCT67123.1"/>
    <property type="molecule type" value="Genomic_DNA"/>
</dbReference>